<dbReference type="InterPro" id="IPR035940">
    <property type="entry name" value="CAP_sf"/>
</dbReference>
<dbReference type="Gene3D" id="3.40.33.10">
    <property type="entry name" value="CAP"/>
    <property type="match status" value="1"/>
</dbReference>
<accession>A0A502KX34</accession>
<dbReference type="RefSeq" id="WP_140605167.1">
    <property type="nucleotide sequence ID" value="NZ_SAWY01000038.1"/>
</dbReference>
<sequence>MYKSLLLFFTLALSIKVEANNYQDCGISKKAQQLAKLIINDDEQLRPSIRCNKLLSEIALVKAKKMLEFGLVTHNLDGSPNALLREHNYKLPDYYGTDFNSNQVEAVAGGYSSAEEVWSSFKDSEAHRVHLLGEHKFYAEQDELGVALIEEWSSPHVEYWVVYLTKGYAKNQVYRNDQSEIPNKANFILQKNNSINSVEQ</sequence>
<evidence type="ECO:0000313" key="2">
    <source>
        <dbReference type="Proteomes" id="UP000315303"/>
    </source>
</evidence>
<dbReference type="EMBL" id="SAWY01000038">
    <property type="protein sequence ID" value="TPH12797.1"/>
    <property type="molecule type" value="Genomic_DNA"/>
</dbReference>
<keyword evidence="2" id="KW-1185">Reference proteome</keyword>
<organism evidence="1 2">
    <name type="scientific">Litorilituus lipolyticus</name>
    <dbReference type="NCBI Taxonomy" id="2491017"/>
    <lineage>
        <taxon>Bacteria</taxon>
        <taxon>Pseudomonadati</taxon>
        <taxon>Pseudomonadota</taxon>
        <taxon>Gammaproteobacteria</taxon>
        <taxon>Alteromonadales</taxon>
        <taxon>Colwelliaceae</taxon>
        <taxon>Litorilituus</taxon>
    </lineage>
</organism>
<comment type="caution">
    <text evidence="1">The sequence shown here is derived from an EMBL/GenBank/DDBJ whole genome shotgun (WGS) entry which is preliminary data.</text>
</comment>
<gene>
    <name evidence="1" type="ORF">EPA86_15335</name>
</gene>
<evidence type="ECO:0000313" key="1">
    <source>
        <dbReference type="EMBL" id="TPH12797.1"/>
    </source>
</evidence>
<proteinExistence type="predicted"/>
<protein>
    <submittedName>
        <fullName evidence="1">CAP domain-containing protein</fullName>
    </submittedName>
</protein>
<name>A0A502KX34_9GAMM</name>
<dbReference type="AlphaFoldDB" id="A0A502KX34"/>
<dbReference type="OrthoDB" id="6335153at2"/>
<dbReference type="Proteomes" id="UP000315303">
    <property type="component" value="Unassembled WGS sequence"/>
</dbReference>
<reference evidence="1 2" key="1">
    <citation type="submission" date="2019-01" db="EMBL/GenBank/DDBJ databases">
        <title>Litorilituus lipolytica sp. nov., isolated from intertidal sand of the Yellow Sea in China.</title>
        <authorList>
            <person name="Liu A."/>
        </authorList>
    </citation>
    <scope>NUCLEOTIDE SEQUENCE [LARGE SCALE GENOMIC DNA]</scope>
    <source>
        <strain evidence="1 2">RZ04</strain>
    </source>
</reference>